<dbReference type="InterPro" id="IPR036890">
    <property type="entry name" value="HATPase_C_sf"/>
</dbReference>
<feature type="transmembrane region" description="Helical" evidence="5">
    <location>
        <begin position="47"/>
        <end position="64"/>
    </location>
</feature>
<feature type="transmembrane region" description="Helical" evidence="5">
    <location>
        <begin position="125"/>
        <end position="143"/>
    </location>
</feature>
<feature type="transmembrane region" description="Helical" evidence="5">
    <location>
        <begin position="21"/>
        <end position="41"/>
    </location>
</feature>
<keyword evidence="1" id="KW-0597">Phosphoprotein</keyword>
<dbReference type="GO" id="GO:0000155">
    <property type="term" value="F:phosphorelay sensor kinase activity"/>
    <property type="evidence" value="ECO:0007669"/>
    <property type="project" value="InterPro"/>
</dbReference>
<evidence type="ECO:0000313" key="8">
    <source>
        <dbReference type="EMBL" id="MPL96558.1"/>
    </source>
</evidence>
<keyword evidence="3" id="KW-0418">Kinase</keyword>
<dbReference type="SUPFAM" id="SSF55890">
    <property type="entry name" value="Sporulation response regulatory protein Spo0B"/>
    <property type="match status" value="1"/>
</dbReference>
<keyword evidence="2" id="KW-0808">Transferase</keyword>
<dbReference type="CDD" id="cd16935">
    <property type="entry name" value="HATPase_AgrC-ComD-like"/>
    <property type="match status" value="1"/>
</dbReference>
<dbReference type="InterPro" id="IPR032834">
    <property type="entry name" value="NatK-like_C"/>
</dbReference>
<keyword evidence="5" id="KW-0472">Membrane</keyword>
<comment type="caution">
    <text evidence="8">The sequence shown here is derived from an EMBL/GenBank/DDBJ whole genome shotgun (WGS) entry which is preliminary data.</text>
</comment>
<gene>
    <name evidence="8" type="ORF">SDC9_42740</name>
</gene>
<evidence type="ECO:0000256" key="2">
    <source>
        <dbReference type="ARBA" id="ARBA00022679"/>
    </source>
</evidence>
<reference evidence="8" key="1">
    <citation type="submission" date="2019-08" db="EMBL/GenBank/DDBJ databases">
        <authorList>
            <person name="Kucharzyk K."/>
            <person name="Murdoch R.W."/>
            <person name="Higgins S."/>
            <person name="Loffler F."/>
        </authorList>
    </citation>
    <scope>NUCLEOTIDE SEQUENCE</scope>
</reference>
<feature type="transmembrane region" description="Helical" evidence="5">
    <location>
        <begin position="71"/>
        <end position="90"/>
    </location>
</feature>
<dbReference type="InterPro" id="IPR039506">
    <property type="entry name" value="SPOB_a"/>
</dbReference>
<dbReference type="PANTHER" id="PTHR40448">
    <property type="entry name" value="TWO-COMPONENT SENSOR HISTIDINE KINASE"/>
    <property type="match status" value="1"/>
</dbReference>
<sequence length="403" mass="46043">MREIWARMVGGAEQFDFEQRLFHTIMLIAILMSAIGTVIVIYYGIDFVIVIDFAFTAYWVLTYYLSRFRGLYRVISVVSTLVFIFFFYPFNWQASSGFSSAILLCYTVVFVMFVCVILKDRFRTAMVASLLAIIVILILHDFWRDGIFSPFTKYSIDPLFSAAQFLMILIFVIVLTSAYSNSYREEKAKSEAYSKAIEEQYRQLLYSMENLEELIDKLKSERHDFNNHIGVIYGLLESGDMEKAGGYASQLVKAAEDYRHFVNIPYPAVRAMLNYKLSAAKEEKIDLRLDVNMEEGVAVSEFDLAVILGNLLDNAVEACGKVDEKNRYIGLSVQYKPNYLVIHSENPVNSPMPEGEKLTTKQDADNHGFGLRNIRYLVEKHDGFMQVKTANGIFMIDIALLAG</sequence>
<protein>
    <recommendedName>
        <fullName evidence="9">Sensor histidine kinase NatK C-terminal domain-containing protein</fullName>
    </recommendedName>
</protein>
<evidence type="ECO:0000259" key="6">
    <source>
        <dbReference type="Pfam" id="PF14501"/>
    </source>
</evidence>
<dbReference type="Pfam" id="PF14689">
    <property type="entry name" value="SPOB_a"/>
    <property type="match status" value="1"/>
</dbReference>
<proteinExistence type="predicted"/>
<feature type="coiled-coil region" evidence="4">
    <location>
        <begin position="194"/>
        <end position="228"/>
    </location>
</feature>
<dbReference type="Pfam" id="PF14501">
    <property type="entry name" value="HATPase_c_5"/>
    <property type="match status" value="1"/>
</dbReference>
<evidence type="ECO:0008006" key="9">
    <source>
        <dbReference type="Google" id="ProtNLM"/>
    </source>
</evidence>
<dbReference type="AlphaFoldDB" id="A0A644VYW6"/>
<evidence type="ECO:0000259" key="7">
    <source>
        <dbReference type="Pfam" id="PF14689"/>
    </source>
</evidence>
<dbReference type="GO" id="GO:0042802">
    <property type="term" value="F:identical protein binding"/>
    <property type="evidence" value="ECO:0007669"/>
    <property type="project" value="TreeGrafter"/>
</dbReference>
<evidence type="ECO:0000256" key="4">
    <source>
        <dbReference type="SAM" id="Coils"/>
    </source>
</evidence>
<evidence type="ECO:0000256" key="5">
    <source>
        <dbReference type="SAM" id="Phobius"/>
    </source>
</evidence>
<feature type="domain" description="SpoOB alpha-helical" evidence="7">
    <location>
        <begin position="207"/>
        <end position="263"/>
    </location>
</feature>
<evidence type="ECO:0000256" key="3">
    <source>
        <dbReference type="ARBA" id="ARBA00022777"/>
    </source>
</evidence>
<accession>A0A644VYW6</accession>
<dbReference type="Gene3D" id="3.30.565.10">
    <property type="entry name" value="Histidine kinase-like ATPase, C-terminal domain"/>
    <property type="match status" value="1"/>
</dbReference>
<dbReference type="PANTHER" id="PTHR40448:SF1">
    <property type="entry name" value="TWO-COMPONENT SENSOR HISTIDINE KINASE"/>
    <property type="match status" value="1"/>
</dbReference>
<keyword evidence="4" id="KW-0175">Coiled coil</keyword>
<name>A0A644VYW6_9ZZZZ</name>
<feature type="transmembrane region" description="Helical" evidence="5">
    <location>
        <begin position="163"/>
        <end position="180"/>
    </location>
</feature>
<feature type="transmembrane region" description="Helical" evidence="5">
    <location>
        <begin position="96"/>
        <end position="118"/>
    </location>
</feature>
<dbReference type="InterPro" id="IPR016120">
    <property type="entry name" value="Sig_transdc_His_kin_SpoOB"/>
</dbReference>
<dbReference type="EMBL" id="VSSQ01000514">
    <property type="protein sequence ID" value="MPL96558.1"/>
    <property type="molecule type" value="Genomic_DNA"/>
</dbReference>
<feature type="domain" description="Sensor histidine kinase NatK-like C-terminal" evidence="6">
    <location>
        <begin position="302"/>
        <end position="400"/>
    </location>
</feature>
<keyword evidence="5" id="KW-0812">Transmembrane</keyword>
<evidence type="ECO:0000256" key="1">
    <source>
        <dbReference type="ARBA" id="ARBA00022553"/>
    </source>
</evidence>
<dbReference type="SUPFAM" id="SSF55874">
    <property type="entry name" value="ATPase domain of HSP90 chaperone/DNA topoisomerase II/histidine kinase"/>
    <property type="match status" value="1"/>
</dbReference>
<keyword evidence="5" id="KW-1133">Transmembrane helix</keyword>
<dbReference type="Gene3D" id="1.10.287.130">
    <property type="match status" value="1"/>
</dbReference>
<organism evidence="8">
    <name type="scientific">bioreactor metagenome</name>
    <dbReference type="NCBI Taxonomy" id="1076179"/>
    <lineage>
        <taxon>unclassified sequences</taxon>
        <taxon>metagenomes</taxon>
        <taxon>ecological metagenomes</taxon>
    </lineage>
</organism>